<name>A0ABV0XF88_9TELE</name>
<dbReference type="EMBL" id="JAHRIP010001160">
    <property type="protein sequence ID" value="MEQ2280083.1"/>
    <property type="molecule type" value="Genomic_DNA"/>
</dbReference>
<accession>A0ABV0XF88</accession>
<dbReference type="Proteomes" id="UP001469553">
    <property type="component" value="Unassembled WGS sequence"/>
</dbReference>
<gene>
    <name evidence="1" type="ORF">AMECASPLE_016107</name>
</gene>
<evidence type="ECO:0000313" key="2">
    <source>
        <dbReference type="Proteomes" id="UP001469553"/>
    </source>
</evidence>
<protein>
    <submittedName>
        <fullName evidence="1">Uncharacterized protein</fullName>
    </submittedName>
</protein>
<sequence>MLVFIGEILKPVKNCWGFWGRRNQNKKKKANIHHFVTRKHFAADNSKIKVIVFSFPLSVCFQGSSVESLFSLTSDKTDLVSLCASQRVLRPDCRGKTVIIWSLR</sequence>
<evidence type="ECO:0000313" key="1">
    <source>
        <dbReference type="EMBL" id="MEQ2280083.1"/>
    </source>
</evidence>
<proteinExistence type="predicted"/>
<comment type="caution">
    <text evidence="1">The sequence shown here is derived from an EMBL/GenBank/DDBJ whole genome shotgun (WGS) entry which is preliminary data.</text>
</comment>
<reference evidence="1 2" key="1">
    <citation type="submission" date="2021-06" db="EMBL/GenBank/DDBJ databases">
        <authorList>
            <person name="Palmer J.M."/>
        </authorList>
    </citation>
    <scope>NUCLEOTIDE SEQUENCE [LARGE SCALE GENOMIC DNA]</scope>
    <source>
        <strain evidence="1 2">AS_MEX2019</strain>
        <tissue evidence="1">Muscle</tissue>
    </source>
</reference>
<keyword evidence="2" id="KW-1185">Reference proteome</keyword>
<organism evidence="1 2">
    <name type="scientific">Ameca splendens</name>
    <dbReference type="NCBI Taxonomy" id="208324"/>
    <lineage>
        <taxon>Eukaryota</taxon>
        <taxon>Metazoa</taxon>
        <taxon>Chordata</taxon>
        <taxon>Craniata</taxon>
        <taxon>Vertebrata</taxon>
        <taxon>Euteleostomi</taxon>
        <taxon>Actinopterygii</taxon>
        <taxon>Neopterygii</taxon>
        <taxon>Teleostei</taxon>
        <taxon>Neoteleostei</taxon>
        <taxon>Acanthomorphata</taxon>
        <taxon>Ovalentaria</taxon>
        <taxon>Atherinomorphae</taxon>
        <taxon>Cyprinodontiformes</taxon>
        <taxon>Goodeidae</taxon>
        <taxon>Ameca</taxon>
    </lineage>
</organism>